<feature type="compositionally biased region" description="Basic residues" evidence="1">
    <location>
        <begin position="63"/>
        <end position="72"/>
    </location>
</feature>
<dbReference type="EMBL" id="ML995483">
    <property type="protein sequence ID" value="KAF2142953.1"/>
    <property type="molecule type" value="Genomic_DNA"/>
</dbReference>
<organism evidence="2 3">
    <name type="scientific">Aplosporella prunicola CBS 121167</name>
    <dbReference type="NCBI Taxonomy" id="1176127"/>
    <lineage>
        <taxon>Eukaryota</taxon>
        <taxon>Fungi</taxon>
        <taxon>Dikarya</taxon>
        <taxon>Ascomycota</taxon>
        <taxon>Pezizomycotina</taxon>
        <taxon>Dothideomycetes</taxon>
        <taxon>Dothideomycetes incertae sedis</taxon>
        <taxon>Botryosphaeriales</taxon>
        <taxon>Aplosporellaceae</taxon>
        <taxon>Aplosporella</taxon>
    </lineage>
</organism>
<dbReference type="GeneID" id="54292812"/>
<evidence type="ECO:0000256" key="1">
    <source>
        <dbReference type="SAM" id="MobiDB-lite"/>
    </source>
</evidence>
<evidence type="ECO:0000313" key="3">
    <source>
        <dbReference type="Proteomes" id="UP000799438"/>
    </source>
</evidence>
<keyword evidence="3" id="KW-1185">Reference proteome</keyword>
<dbReference type="RefSeq" id="XP_033398665.1">
    <property type="nucleotide sequence ID" value="XM_033535318.1"/>
</dbReference>
<reference evidence="2" key="1">
    <citation type="journal article" date="2020" name="Stud. Mycol.">
        <title>101 Dothideomycetes genomes: a test case for predicting lifestyles and emergence of pathogens.</title>
        <authorList>
            <person name="Haridas S."/>
            <person name="Albert R."/>
            <person name="Binder M."/>
            <person name="Bloem J."/>
            <person name="Labutti K."/>
            <person name="Salamov A."/>
            <person name="Andreopoulos B."/>
            <person name="Baker S."/>
            <person name="Barry K."/>
            <person name="Bills G."/>
            <person name="Bluhm B."/>
            <person name="Cannon C."/>
            <person name="Castanera R."/>
            <person name="Culley D."/>
            <person name="Daum C."/>
            <person name="Ezra D."/>
            <person name="Gonzalez J."/>
            <person name="Henrissat B."/>
            <person name="Kuo A."/>
            <person name="Liang C."/>
            <person name="Lipzen A."/>
            <person name="Lutzoni F."/>
            <person name="Magnuson J."/>
            <person name="Mondo S."/>
            <person name="Nolan M."/>
            <person name="Ohm R."/>
            <person name="Pangilinan J."/>
            <person name="Park H.-J."/>
            <person name="Ramirez L."/>
            <person name="Alfaro M."/>
            <person name="Sun H."/>
            <person name="Tritt A."/>
            <person name="Yoshinaga Y."/>
            <person name="Zwiers L.-H."/>
            <person name="Turgeon B."/>
            <person name="Goodwin S."/>
            <person name="Spatafora J."/>
            <person name="Crous P."/>
            <person name="Grigoriev I."/>
        </authorList>
    </citation>
    <scope>NUCLEOTIDE SEQUENCE</scope>
    <source>
        <strain evidence="2">CBS 121167</strain>
    </source>
</reference>
<dbReference type="AlphaFoldDB" id="A0A6A6BHN5"/>
<proteinExistence type="predicted"/>
<accession>A0A6A6BHN5</accession>
<name>A0A6A6BHN5_9PEZI</name>
<protein>
    <submittedName>
        <fullName evidence="2">Uncharacterized protein</fullName>
    </submittedName>
</protein>
<gene>
    <name evidence="2" type="ORF">K452DRAFT_13401</name>
</gene>
<sequence length="152" mass="17725">MPTPARRRCPPDALVSRENLPRPSCLSRRARVRLLCTNVTTYACSRWSLRHPCLSPRPATPVNHHRRVRHGPARPSFSESRHARNVSKKLVRRDRRGPRAQITKACTYNDSALPLPIRRKKKKKKKYQSHLYNPRRCVLVNPHMNSFESLVH</sequence>
<feature type="compositionally biased region" description="Basic residues" evidence="1">
    <location>
        <begin position="83"/>
        <end position="96"/>
    </location>
</feature>
<dbReference type="Proteomes" id="UP000799438">
    <property type="component" value="Unassembled WGS sequence"/>
</dbReference>
<evidence type="ECO:0000313" key="2">
    <source>
        <dbReference type="EMBL" id="KAF2142953.1"/>
    </source>
</evidence>
<feature type="region of interest" description="Disordered" evidence="1">
    <location>
        <begin position="60"/>
        <end position="96"/>
    </location>
</feature>